<comment type="caution">
    <text evidence="4">The sequence shown here is derived from an EMBL/GenBank/DDBJ whole genome shotgun (WGS) entry which is preliminary data.</text>
</comment>
<feature type="domain" description="AtuA-like ferredoxin-fold" evidence="3">
    <location>
        <begin position="566"/>
        <end position="681"/>
    </location>
</feature>
<reference evidence="4 5" key="1">
    <citation type="submission" date="2024-01" db="EMBL/GenBank/DDBJ databases">
        <title>The genomes of 5 underutilized Papilionoideae crops provide insights into root nodulation and disease resistanc.</title>
        <authorList>
            <person name="Yuan L."/>
        </authorList>
    </citation>
    <scope>NUCLEOTIDE SEQUENCE [LARGE SCALE GENOMIC DNA]</scope>
    <source>
        <strain evidence="4">ZHUSHIDOU_FW_LH</strain>
        <tissue evidence="4">Leaf</tissue>
    </source>
</reference>
<accession>A0AAN9FDF3</accession>
<proteinExistence type="predicted"/>
<dbReference type="InterPro" id="IPR056362">
    <property type="entry name" value="AtuA-like_ferredoxin_dom"/>
</dbReference>
<evidence type="ECO:0000313" key="4">
    <source>
        <dbReference type="EMBL" id="KAK7274512.1"/>
    </source>
</evidence>
<dbReference type="AlphaFoldDB" id="A0AAN9FDF3"/>
<feature type="domain" description="Acyclic terpene utilisation N-terminal" evidence="2">
    <location>
        <begin position="71"/>
        <end position="505"/>
    </location>
</feature>
<dbReference type="Pfam" id="PF23544">
    <property type="entry name" value="AtuA_ferredoxin"/>
    <property type="match status" value="1"/>
</dbReference>
<evidence type="ECO:0000259" key="2">
    <source>
        <dbReference type="Pfam" id="PF07287"/>
    </source>
</evidence>
<dbReference type="Proteomes" id="UP001372338">
    <property type="component" value="Unassembled WGS sequence"/>
</dbReference>
<organism evidence="4 5">
    <name type="scientific">Crotalaria pallida</name>
    <name type="common">Smooth rattlebox</name>
    <name type="synonym">Crotalaria striata</name>
    <dbReference type="NCBI Taxonomy" id="3830"/>
    <lineage>
        <taxon>Eukaryota</taxon>
        <taxon>Viridiplantae</taxon>
        <taxon>Streptophyta</taxon>
        <taxon>Embryophyta</taxon>
        <taxon>Tracheophyta</taxon>
        <taxon>Spermatophyta</taxon>
        <taxon>Magnoliopsida</taxon>
        <taxon>eudicotyledons</taxon>
        <taxon>Gunneridae</taxon>
        <taxon>Pentapetalae</taxon>
        <taxon>rosids</taxon>
        <taxon>fabids</taxon>
        <taxon>Fabales</taxon>
        <taxon>Fabaceae</taxon>
        <taxon>Papilionoideae</taxon>
        <taxon>50 kb inversion clade</taxon>
        <taxon>genistoids sensu lato</taxon>
        <taxon>core genistoids</taxon>
        <taxon>Crotalarieae</taxon>
        <taxon>Crotalaria</taxon>
    </lineage>
</organism>
<evidence type="ECO:0000256" key="1">
    <source>
        <dbReference type="SAM" id="MobiDB-lite"/>
    </source>
</evidence>
<dbReference type="PANTHER" id="PTHR47472:SF1">
    <property type="entry name" value="DUF1446-DOMAIN-CONTAINING PROTEIN"/>
    <property type="match status" value="1"/>
</dbReference>
<dbReference type="Pfam" id="PF07287">
    <property type="entry name" value="AtuA"/>
    <property type="match status" value="1"/>
</dbReference>
<feature type="region of interest" description="Disordered" evidence="1">
    <location>
        <begin position="517"/>
        <end position="567"/>
    </location>
</feature>
<keyword evidence="5" id="KW-1185">Reference proteome</keyword>
<feature type="compositionally biased region" description="Low complexity" evidence="1">
    <location>
        <begin position="549"/>
        <end position="563"/>
    </location>
</feature>
<evidence type="ECO:0000313" key="5">
    <source>
        <dbReference type="Proteomes" id="UP001372338"/>
    </source>
</evidence>
<protein>
    <submittedName>
        <fullName evidence="4">Uncharacterized protein</fullName>
    </submittedName>
</protein>
<name>A0AAN9FDF3_CROPI</name>
<gene>
    <name evidence="4" type="ORF">RIF29_15604</name>
</gene>
<evidence type="ECO:0000259" key="3">
    <source>
        <dbReference type="Pfam" id="PF23544"/>
    </source>
</evidence>
<dbReference type="InterPro" id="IPR010839">
    <property type="entry name" value="AtuA_N"/>
</dbReference>
<dbReference type="EMBL" id="JAYWIO010000003">
    <property type="protein sequence ID" value="KAK7274512.1"/>
    <property type="molecule type" value="Genomic_DNA"/>
</dbReference>
<feature type="compositionally biased region" description="Basic and acidic residues" evidence="1">
    <location>
        <begin position="539"/>
        <end position="548"/>
    </location>
</feature>
<dbReference type="PANTHER" id="PTHR47472">
    <property type="entry name" value="PROPIONYL-COA CARBOXYLASE"/>
    <property type="match status" value="1"/>
</dbReference>
<sequence length="685" mass="75812">MPVLYNLKVANQVEKTCFDLPADFVAKFRNQLGVLWTDNLGMEVIEPQNRDEIHNCLIKLRSNPERRRDKVYIGCGAGFGGDRPLAALKLLQRVKELNYLVLECLAERTLADRYQTMVSGGDGYDSHISNWMHTLLPLALERGTCIITNMGAMDPVGAQQKVLDIASSLGLSVFVAVAHEVSTRNLGSEFSSEKSFILEGGISTYLGAAPIVHCLEKYKPNVVITSRLADAALFLAPMVYELGWNWDELEHLAQGSLAGHLLECGCQLTGGYFMHPGDKYRDMSFPQLLDLSLPYAEISFDGQVCVTKAEGSGGILNFHTCAEQLLYEVGDPGAYVTPDIVIDVQDVSFLPLSSCRVLCQGAKPSSKSVPDKLLQLVPKDCGWKGWGEISYGGYECVKRAKAAEYLVRSWMDEIFPGLNHHILSYIIGYDSLKASSNNGNASSQRTSEDIRLRMDGLFEQKEHAVQFAREFTALYTNGPAGGGGISTGYKKEILLEKLLVRHEDVFWRTAVRSNTSSQLNKAVDHESNPRPTSTLPPKLKLETDKSSSDFDFPSRSSSPAPSSQKIPLYNVAHSRAGDKGNDINFSLIPHFPSDIERLKLIITPQWVKSVLSPLLDMSPSLDLDARDEWINEDVQVEIYEVKGIQSLNIVVRNILDGGVNCSRRVDRHGKTISDIILCQQIVLPP</sequence>